<accession>A0ABQ8CBG0</accession>
<organism evidence="4 5">
    <name type="scientific">Brassica napus</name>
    <name type="common">Rape</name>
    <dbReference type="NCBI Taxonomy" id="3708"/>
    <lineage>
        <taxon>Eukaryota</taxon>
        <taxon>Viridiplantae</taxon>
        <taxon>Streptophyta</taxon>
        <taxon>Embryophyta</taxon>
        <taxon>Tracheophyta</taxon>
        <taxon>Spermatophyta</taxon>
        <taxon>Magnoliopsida</taxon>
        <taxon>eudicotyledons</taxon>
        <taxon>Gunneridae</taxon>
        <taxon>Pentapetalae</taxon>
        <taxon>rosids</taxon>
        <taxon>malvids</taxon>
        <taxon>Brassicales</taxon>
        <taxon>Brassicaceae</taxon>
        <taxon>Brassiceae</taxon>
        <taxon>Brassica</taxon>
    </lineage>
</organism>
<dbReference type="Gene3D" id="3.30.40.10">
    <property type="entry name" value="Zinc/RING finger domain, C3HC4 (zinc finger)"/>
    <property type="match status" value="1"/>
</dbReference>
<dbReference type="Pfam" id="PF13639">
    <property type="entry name" value="zf-RING_2"/>
    <property type="match status" value="1"/>
</dbReference>
<dbReference type="SMART" id="SM00184">
    <property type="entry name" value="RING"/>
    <property type="match status" value="1"/>
</dbReference>
<dbReference type="PROSITE" id="PS50089">
    <property type="entry name" value="ZF_RING_2"/>
    <property type="match status" value="1"/>
</dbReference>
<dbReference type="InterPro" id="IPR001841">
    <property type="entry name" value="Znf_RING"/>
</dbReference>
<dbReference type="EMBL" id="JAGKQM010000008">
    <property type="protein sequence ID" value="KAH0914435.1"/>
    <property type="molecule type" value="Genomic_DNA"/>
</dbReference>
<feature type="compositionally biased region" description="Basic and acidic residues" evidence="2">
    <location>
        <begin position="469"/>
        <end position="489"/>
    </location>
</feature>
<feature type="domain" description="RING-type" evidence="3">
    <location>
        <begin position="635"/>
        <end position="676"/>
    </location>
</feature>
<evidence type="ECO:0000313" key="5">
    <source>
        <dbReference type="Proteomes" id="UP000824890"/>
    </source>
</evidence>
<dbReference type="Proteomes" id="UP000824890">
    <property type="component" value="Unassembled WGS sequence"/>
</dbReference>
<gene>
    <name evidence="4" type="ORF">HID58_028881</name>
</gene>
<feature type="compositionally biased region" description="Polar residues" evidence="2">
    <location>
        <begin position="1"/>
        <end position="18"/>
    </location>
</feature>
<keyword evidence="5" id="KW-1185">Reference proteome</keyword>
<dbReference type="PANTHER" id="PTHR23273:SF32">
    <property type="entry name" value="REPLICATION PROTEIN A 70 KDA DNA-BINDING SUBUNIT B-RELATED"/>
    <property type="match status" value="1"/>
</dbReference>
<dbReference type="PANTHER" id="PTHR23273">
    <property type="entry name" value="REPLICATION FACTOR A 1, RFA1"/>
    <property type="match status" value="1"/>
</dbReference>
<feature type="region of interest" description="Disordered" evidence="2">
    <location>
        <begin position="458"/>
        <end position="489"/>
    </location>
</feature>
<dbReference type="InterPro" id="IPR013083">
    <property type="entry name" value="Znf_RING/FYVE/PHD"/>
</dbReference>
<feature type="region of interest" description="Disordered" evidence="2">
    <location>
        <begin position="1"/>
        <end position="44"/>
    </location>
</feature>
<evidence type="ECO:0000256" key="1">
    <source>
        <dbReference type="PROSITE-ProRule" id="PRU00175"/>
    </source>
</evidence>
<name>A0ABQ8CBG0_BRANA</name>
<keyword evidence="1" id="KW-0862">Zinc</keyword>
<dbReference type="SUPFAM" id="SSF57850">
    <property type="entry name" value="RING/U-box"/>
    <property type="match status" value="1"/>
</dbReference>
<evidence type="ECO:0000259" key="3">
    <source>
        <dbReference type="PROSITE" id="PS50089"/>
    </source>
</evidence>
<comment type="caution">
    <text evidence="4">The sequence shown here is derived from an EMBL/GenBank/DDBJ whole genome shotgun (WGS) entry which is preliminary data.</text>
</comment>
<keyword evidence="1" id="KW-0863">Zinc-finger</keyword>
<proteinExistence type="predicted"/>
<reference evidence="4 5" key="1">
    <citation type="submission" date="2021-05" db="EMBL/GenBank/DDBJ databases">
        <title>Genome Assembly of Synthetic Allotetraploid Brassica napus Reveals Homoeologous Exchanges between Subgenomes.</title>
        <authorList>
            <person name="Davis J.T."/>
        </authorList>
    </citation>
    <scope>NUCLEOTIDE SEQUENCE [LARGE SCALE GENOMIC DNA]</scope>
    <source>
        <strain evidence="5">cv. Da-Ae</strain>
        <tissue evidence="4">Seedling</tissue>
    </source>
</reference>
<evidence type="ECO:0000256" key="2">
    <source>
        <dbReference type="SAM" id="MobiDB-lite"/>
    </source>
</evidence>
<keyword evidence="1" id="KW-0479">Metal-binding</keyword>
<evidence type="ECO:0000313" key="4">
    <source>
        <dbReference type="EMBL" id="KAH0914435.1"/>
    </source>
</evidence>
<protein>
    <recommendedName>
        <fullName evidence="3">RING-type domain-containing protein</fullName>
    </recommendedName>
</protein>
<sequence>MNSNSKSPVSGDLISNKQNGKDGVSSAEPIKAMNSNSKSHVSGDLISKIQNGKDGVSSAEPIKRTGQTDVSYAKAVSGNPMSKKPNGKAVVCSEVPIKHSGGNGVPPAKTDEVLFFRNVKFGPQEGELRFRLIHFWEAWNALTKILIGLEMLLIDEQIVYRVAELILTITFSWNSILSCLEDSSVRFPEYRFRFHGYEEFEAACDLKGDLYDYVGHMKLVNEQTLNDSLVLDEVEIASVRLRLLLWSCDEPLPMRQGCYGLLMRALSLSSLSSSRVFFDLDVEPTRDYLTWLGTNSDVANKINADIVTKAETVTIGELFSYIKQEGAKVAWFECTATIDDVVHGSACCRCCRVRVIVFGSLTHSASIINVLGDAGRELTGKQALELVESYFEANESVGDDHIIHVPQALIDTIGKTHNFNCHKGTPSRKAPAPEGNLEENVIVPSAEENLLMAICEDGPSIGNEESADESVKRSSDRIEGHTSNPDRPRFHMIKRSRSRHRVTHRLEPATTDPDRQLTIKIKRINTNQTEINFSIRNLTTGNGHLTDDTTDLMEHMLSYHDIYFPVSGEIIECASHKFASMIPSLTDYAGTHVRTVLSIRDFNPKATNMIDVDVALIDLRDSIRESIPEEADKVCTICQDKFVGTGVVNSLRCNHKYHHLCIVEWIRHNLSCPTCRDTRI</sequence>